<dbReference type="Gene3D" id="3.40.50.2300">
    <property type="match status" value="1"/>
</dbReference>
<dbReference type="RefSeq" id="WP_348262874.1">
    <property type="nucleotide sequence ID" value="NZ_CP121196.1"/>
</dbReference>
<dbReference type="Pfam" id="PF00072">
    <property type="entry name" value="Response_reg"/>
    <property type="match status" value="1"/>
</dbReference>
<dbReference type="PANTHER" id="PTHR44591">
    <property type="entry name" value="STRESS RESPONSE REGULATOR PROTEIN 1"/>
    <property type="match status" value="1"/>
</dbReference>
<gene>
    <name evidence="5" type="ORF">P8935_24170</name>
</gene>
<proteinExistence type="predicted"/>
<organism evidence="5">
    <name type="scientific">Telmatobacter sp. DSM 110680</name>
    <dbReference type="NCBI Taxonomy" id="3036704"/>
    <lineage>
        <taxon>Bacteria</taxon>
        <taxon>Pseudomonadati</taxon>
        <taxon>Acidobacteriota</taxon>
        <taxon>Terriglobia</taxon>
        <taxon>Terriglobales</taxon>
        <taxon>Acidobacteriaceae</taxon>
        <taxon>Telmatobacter</taxon>
    </lineage>
</organism>
<evidence type="ECO:0000313" key="5">
    <source>
        <dbReference type="EMBL" id="XBH17649.1"/>
    </source>
</evidence>
<dbReference type="GO" id="GO:0000160">
    <property type="term" value="P:phosphorelay signal transduction system"/>
    <property type="evidence" value="ECO:0007669"/>
    <property type="project" value="UniProtKB-KW"/>
</dbReference>
<dbReference type="InterPro" id="IPR050595">
    <property type="entry name" value="Bact_response_regulator"/>
</dbReference>
<keyword evidence="1 3" id="KW-0597">Phosphoprotein</keyword>
<feature type="modified residue" description="4-aspartylphosphate" evidence="3">
    <location>
        <position position="54"/>
    </location>
</feature>
<reference evidence="5" key="1">
    <citation type="submission" date="2023-03" db="EMBL/GenBank/DDBJ databases">
        <title>Edaphobacter sp.</title>
        <authorList>
            <person name="Huber K.J."/>
            <person name="Papendorf J."/>
            <person name="Pilke C."/>
            <person name="Bunk B."/>
            <person name="Sproeer C."/>
            <person name="Pester M."/>
        </authorList>
    </citation>
    <scope>NUCLEOTIDE SEQUENCE</scope>
    <source>
        <strain evidence="5">DSM 110680</strain>
    </source>
</reference>
<evidence type="ECO:0000259" key="4">
    <source>
        <dbReference type="PROSITE" id="PS50110"/>
    </source>
</evidence>
<evidence type="ECO:0000256" key="2">
    <source>
        <dbReference type="ARBA" id="ARBA00023012"/>
    </source>
</evidence>
<sequence>MAKPRVLVIDDDKTIADTFVMVLNVSGFEAKAAYSGEEGLQLSRDHGFEFLVSDVVMHPMNGIEAAIEIRKLLPTCRVLLISGTNDTTSLLAEATSRGFEFDILPKPVNPTALIEALKED</sequence>
<evidence type="ECO:0000256" key="3">
    <source>
        <dbReference type="PROSITE-ProRule" id="PRU00169"/>
    </source>
</evidence>
<name>A0AAU7DJX0_9BACT</name>
<keyword evidence="2" id="KW-0902">Two-component regulatory system</keyword>
<evidence type="ECO:0000256" key="1">
    <source>
        <dbReference type="ARBA" id="ARBA00022553"/>
    </source>
</evidence>
<dbReference type="AlphaFoldDB" id="A0AAU7DJX0"/>
<dbReference type="InterPro" id="IPR011006">
    <property type="entry name" value="CheY-like_superfamily"/>
</dbReference>
<accession>A0AAU7DJX0</accession>
<dbReference type="InterPro" id="IPR001789">
    <property type="entry name" value="Sig_transdc_resp-reg_receiver"/>
</dbReference>
<protein>
    <submittedName>
        <fullName evidence="5">Response regulator</fullName>
    </submittedName>
</protein>
<dbReference type="EMBL" id="CP121196">
    <property type="protein sequence ID" value="XBH17649.1"/>
    <property type="molecule type" value="Genomic_DNA"/>
</dbReference>
<feature type="domain" description="Response regulatory" evidence="4">
    <location>
        <begin position="5"/>
        <end position="120"/>
    </location>
</feature>
<dbReference type="PANTHER" id="PTHR44591:SF14">
    <property type="entry name" value="PROTEIN PILG"/>
    <property type="match status" value="1"/>
</dbReference>
<dbReference type="CDD" id="cd00156">
    <property type="entry name" value="REC"/>
    <property type="match status" value="1"/>
</dbReference>
<dbReference type="SMART" id="SM00448">
    <property type="entry name" value="REC"/>
    <property type="match status" value="1"/>
</dbReference>
<dbReference type="SUPFAM" id="SSF52172">
    <property type="entry name" value="CheY-like"/>
    <property type="match status" value="1"/>
</dbReference>
<dbReference type="PROSITE" id="PS50110">
    <property type="entry name" value="RESPONSE_REGULATORY"/>
    <property type="match status" value="1"/>
</dbReference>